<keyword evidence="7 14" id="KW-1133">Transmembrane helix</keyword>
<evidence type="ECO:0000256" key="1">
    <source>
        <dbReference type="ARBA" id="ARBA00004141"/>
    </source>
</evidence>
<dbReference type="InterPro" id="IPR013518">
    <property type="entry name" value="K_chnl_inward-rec_Kir_cyto"/>
</dbReference>
<evidence type="ECO:0000256" key="2">
    <source>
        <dbReference type="ARBA" id="ARBA00022448"/>
    </source>
</evidence>
<dbReference type="Pfam" id="PF01007">
    <property type="entry name" value="IRK"/>
    <property type="match status" value="1"/>
</dbReference>
<dbReference type="InterPro" id="IPR016449">
    <property type="entry name" value="K_chnl_inward-rec_Kir"/>
</dbReference>
<feature type="transmembrane region" description="Helical" evidence="14">
    <location>
        <begin position="90"/>
        <end position="115"/>
    </location>
</feature>
<evidence type="ECO:0000256" key="6">
    <source>
        <dbReference type="ARBA" id="ARBA00022958"/>
    </source>
</evidence>
<sequence length="381" mass="42616">MESPEIVIESLEPMLNSREKNPERNPTSRSIAITPKKDPASLIKRKNVRRLVTKSGESNVSNGRVTGPGTGTFVGIFTWLVDSKWRWTGLIFFASFYITWTLFAILFWVICYFHGDFEMQEQGESVNNGSIPCIENIRDFTSIFLFSLEIQTTIGFGFSRVTEQCGAAIFTLTVQAILGAIIEAFLVGVVFAKLVRTKQRAQAIGFSQFAIVCQQDGQLSLMFRVADRHTSRIIGARVRATLVSQTRTTREGHVVTLDQQPLRIYPSGEDSDLLLLWPTTIVHSITVESPLYGMNESEMTQAAFEIIVTLEGTTSSTDMSTQAMTSYLPTEILWGYRFDDMIGAKSDNGRPTVDHSLMDNIYPVRTTPEDDGSEEFIPDLS</sequence>
<feature type="domain" description="Inward rectifier potassium channel C-terminal" evidence="16">
    <location>
        <begin position="204"/>
        <end position="367"/>
    </location>
</feature>
<keyword evidence="8 12" id="KW-0406">Ion transport</keyword>
<evidence type="ECO:0000256" key="13">
    <source>
        <dbReference type="SAM" id="MobiDB-lite"/>
    </source>
</evidence>
<dbReference type="InterPro" id="IPR040445">
    <property type="entry name" value="Kir_TM"/>
</dbReference>
<reference evidence="17" key="1">
    <citation type="submission" date="2021-11" db="EMBL/GenBank/DDBJ databases">
        <authorList>
            <person name="Schell T."/>
        </authorList>
    </citation>
    <scope>NUCLEOTIDE SEQUENCE</scope>
    <source>
        <strain evidence="17">M5</strain>
    </source>
</reference>
<feature type="compositionally biased region" description="Acidic residues" evidence="13">
    <location>
        <begin position="369"/>
        <end position="381"/>
    </location>
</feature>
<evidence type="ECO:0000313" key="17">
    <source>
        <dbReference type="EMBL" id="CAH0103159.1"/>
    </source>
</evidence>
<dbReference type="PANTHER" id="PTHR11767:SF102">
    <property type="entry name" value="INWARDLY RECTIFYING POTASSIUM CHANNEL 1, ISOFORM F"/>
    <property type="match status" value="1"/>
</dbReference>
<evidence type="ECO:0000256" key="12">
    <source>
        <dbReference type="RuleBase" id="RU003822"/>
    </source>
</evidence>
<dbReference type="Pfam" id="PF17655">
    <property type="entry name" value="IRK_C"/>
    <property type="match status" value="1"/>
</dbReference>
<dbReference type="GO" id="GO:0034765">
    <property type="term" value="P:regulation of monoatomic ion transmembrane transport"/>
    <property type="evidence" value="ECO:0007669"/>
    <property type="project" value="TreeGrafter"/>
</dbReference>
<keyword evidence="9 14" id="KW-0472">Membrane</keyword>
<comment type="similarity">
    <text evidence="12">Belongs to the inward rectifier-type potassium channel (TC 1.A.2.1) family.</text>
</comment>
<protein>
    <submittedName>
        <fullName evidence="17">Uncharacterized protein</fullName>
    </submittedName>
</protein>
<dbReference type="SUPFAM" id="SSF81296">
    <property type="entry name" value="E set domains"/>
    <property type="match status" value="1"/>
</dbReference>
<dbReference type="PRINTS" id="PR01320">
    <property type="entry name" value="KIRCHANNEL"/>
</dbReference>
<feature type="region of interest" description="Disordered" evidence="13">
    <location>
        <begin position="362"/>
        <end position="381"/>
    </location>
</feature>
<keyword evidence="10 12" id="KW-0407">Ion channel</keyword>
<comment type="subcellular location">
    <subcellularLocation>
        <location evidence="1 12">Membrane</location>
        <topology evidence="1 12">Multi-pass membrane protein</topology>
    </subcellularLocation>
</comment>
<evidence type="ECO:0000256" key="5">
    <source>
        <dbReference type="ARBA" id="ARBA00022882"/>
    </source>
</evidence>
<evidence type="ECO:0000256" key="3">
    <source>
        <dbReference type="ARBA" id="ARBA00022538"/>
    </source>
</evidence>
<dbReference type="InterPro" id="IPR014756">
    <property type="entry name" value="Ig_E-set"/>
</dbReference>
<dbReference type="SUPFAM" id="SSF81324">
    <property type="entry name" value="Voltage-gated potassium channels"/>
    <property type="match status" value="1"/>
</dbReference>
<keyword evidence="6 12" id="KW-0630">Potassium</keyword>
<gene>
    <name evidence="17" type="ORF">DGAL_LOCUS5693</name>
</gene>
<dbReference type="Gene3D" id="2.60.40.1400">
    <property type="entry name" value="G protein-activated inward rectifier potassium channel 1"/>
    <property type="match status" value="1"/>
</dbReference>
<keyword evidence="4 12" id="KW-0812">Transmembrane</keyword>
<dbReference type="PIRSF" id="PIRSF005465">
    <property type="entry name" value="GIRK_kir"/>
    <property type="match status" value="1"/>
</dbReference>
<name>A0A8J2RLI4_9CRUS</name>
<dbReference type="InterPro" id="IPR041647">
    <property type="entry name" value="IRK_C"/>
</dbReference>
<dbReference type="EMBL" id="CAKKLH010000101">
    <property type="protein sequence ID" value="CAH0103159.1"/>
    <property type="molecule type" value="Genomic_DNA"/>
</dbReference>
<evidence type="ECO:0000256" key="4">
    <source>
        <dbReference type="ARBA" id="ARBA00022692"/>
    </source>
</evidence>
<dbReference type="Gene3D" id="1.10.287.70">
    <property type="match status" value="1"/>
</dbReference>
<dbReference type="AlphaFoldDB" id="A0A8J2RLI4"/>
<dbReference type="GO" id="GO:1990573">
    <property type="term" value="P:potassium ion import across plasma membrane"/>
    <property type="evidence" value="ECO:0007669"/>
    <property type="project" value="TreeGrafter"/>
</dbReference>
<dbReference type="PANTHER" id="PTHR11767">
    <property type="entry name" value="INWARD RECTIFIER POTASSIUM CHANNEL"/>
    <property type="match status" value="1"/>
</dbReference>
<feature type="site" description="Role in the control of polyamine-mediated channel gating and in the blocking by intracellular magnesium" evidence="11">
    <location>
        <position position="183"/>
    </location>
</feature>
<feature type="transmembrane region" description="Helical" evidence="14">
    <location>
        <begin position="167"/>
        <end position="192"/>
    </location>
</feature>
<dbReference type="OrthoDB" id="273257at2759"/>
<organism evidence="17 18">
    <name type="scientific">Daphnia galeata</name>
    <dbReference type="NCBI Taxonomy" id="27404"/>
    <lineage>
        <taxon>Eukaryota</taxon>
        <taxon>Metazoa</taxon>
        <taxon>Ecdysozoa</taxon>
        <taxon>Arthropoda</taxon>
        <taxon>Crustacea</taxon>
        <taxon>Branchiopoda</taxon>
        <taxon>Diplostraca</taxon>
        <taxon>Cladocera</taxon>
        <taxon>Anomopoda</taxon>
        <taxon>Daphniidae</taxon>
        <taxon>Daphnia</taxon>
    </lineage>
</organism>
<dbReference type="GO" id="GO:0005242">
    <property type="term" value="F:inward rectifier potassium channel activity"/>
    <property type="evidence" value="ECO:0007669"/>
    <property type="project" value="InterPro"/>
</dbReference>
<evidence type="ECO:0000259" key="16">
    <source>
        <dbReference type="Pfam" id="PF17655"/>
    </source>
</evidence>
<keyword evidence="3 12" id="KW-0633">Potassium transport</keyword>
<dbReference type="Proteomes" id="UP000789390">
    <property type="component" value="Unassembled WGS sequence"/>
</dbReference>
<evidence type="ECO:0000256" key="7">
    <source>
        <dbReference type="ARBA" id="ARBA00022989"/>
    </source>
</evidence>
<keyword evidence="2 12" id="KW-0813">Transport</keyword>
<dbReference type="GO" id="GO:0034702">
    <property type="term" value="C:monoatomic ion channel complex"/>
    <property type="evidence" value="ECO:0007669"/>
    <property type="project" value="UniProtKB-KW"/>
</dbReference>
<proteinExistence type="inferred from homology"/>
<feature type="domain" description="Potassium channel inwardly rectifying transmembrane" evidence="15">
    <location>
        <begin position="52"/>
        <end position="196"/>
    </location>
</feature>
<evidence type="ECO:0000256" key="11">
    <source>
        <dbReference type="PIRSR" id="PIRSR005465-1"/>
    </source>
</evidence>
<evidence type="ECO:0000259" key="15">
    <source>
        <dbReference type="Pfam" id="PF01007"/>
    </source>
</evidence>
<comment type="caution">
    <text evidence="17">The sequence shown here is derived from an EMBL/GenBank/DDBJ whole genome shotgun (WGS) entry which is preliminary data.</text>
</comment>
<dbReference type="GO" id="GO:0005886">
    <property type="term" value="C:plasma membrane"/>
    <property type="evidence" value="ECO:0007669"/>
    <property type="project" value="TreeGrafter"/>
</dbReference>
<evidence type="ECO:0000256" key="14">
    <source>
        <dbReference type="SAM" id="Phobius"/>
    </source>
</evidence>
<keyword evidence="18" id="KW-1185">Reference proteome</keyword>
<evidence type="ECO:0000313" key="18">
    <source>
        <dbReference type="Proteomes" id="UP000789390"/>
    </source>
</evidence>
<accession>A0A8J2RLI4</accession>
<evidence type="ECO:0000256" key="10">
    <source>
        <dbReference type="ARBA" id="ARBA00023303"/>
    </source>
</evidence>
<evidence type="ECO:0000256" key="9">
    <source>
        <dbReference type="ARBA" id="ARBA00023136"/>
    </source>
</evidence>
<evidence type="ECO:0000256" key="8">
    <source>
        <dbReference type="ARBA" id="ARBA00023065"/>
    </source>
</evidence>
<keyword evidence="5 12" id="KW-0851">Voltage-gated channel</keyword>